<dbReference type="InterPro" id="IPR007527">
    <property type="entry name" value="Znf_SWIM"/>
</dbReference>
<dbReference type="AlphaFoldDB" id="A0A3E2TT51"/>
<keyword evidence="1" id="KW-0863">Zinc-finger</keyword>
<evidence type="ECO:0000259" key="2">
    <source>
        <dbReference type="PROSITE" id="PS50966"/>
    </source>
</evidence>
<dbReference type="EMBL" id="QVEP01000002">
    <property type="protein sequence ID" value="RGB82185.1"/>
    <property type="molecule type" value="Genomic_DNA"/>
</dbReference>
<sequence length="127" mass="14893">MDWKKYFNSTILSRGRQYYHEGRVKRLTHRDHEWFAAVKGSRSYNVIAQMGEDGDIEDMDCSCLYAYNGQNCKHMAALLYAVEADQKENGVQTELELAQQKMDKEDKVIFSIWQMRSSAVRWAVCLR</sequence>
<gene>
    <name evidence="3" type="ORF">DW070_01275</name>
    <name evidence="4" type="ORF">DW747_15890</name>
</gene>
<organism evidence="3 5">
    <name type="scientific">Coprococcus catus</name>
    <dbReference type="NCBI Taxonomy" id="116085"/>
    <lineage>
        <taxon>Bacteria</taxon>
        <taxon>Bacillati</taxon>
        <taxon>Bacillota</taxon>
        <taxon>Clostridia</taxon>
        <taxon>Lachnospirales</taxon>
        <taxon>Lachnospiraceae</taxon>
        <taxon>Coprococcus</taxon>
    </lineage>
</organism>
<dbReference type="OrthoDB" id="9760715at2"/>
<dbReference type="Proteomes" id="UP000261231">
    <property type="component" value="Unassembled WGS sequence"/>
</dbReference>
<evidence type="ECO:0000256" key="1">
    <source>
        <dbReference type="PROSITE-ProRule" id="PRU00325"/>
    </source>
</evidence>
<evidence type="ECO:0000313" key="4">
    <source>
        <dbReference type="EMBL" id="RGC43200.1"/>
    </source>
</evidence>
<name>A0A3E2TT51_9FIRM</name>
<keyword evidence="1" id="KW-0479">Metal-binding</keyword>
<accession>A0A3E2TT51</accession>
<dbReference type="Proteomes" id="UP000260773">
    <property type="component" value="Unassembled WGS sequence"/>
</dbReference>
<evidence type="ECO:0000313" key="6">
    <source>
        <dbReference type="Proteomes" id="UP000261231"/>
    </source>
</evidence>
<dbReference type="RefSeq" id="WP_117526673.1">
    <property type="nucleotide sequence ID" value="NZ_QVFD01000026.1"/>
</dbReference>
<feature type="domain" description="SWIM-type" evidence="2">
    <location>
        <begin position="44"/>
        <end position="83"/>
    </location>
</feature>
<keyword evidence="1" id="KW-0862">Zinc</keyword>
<dbReference type="EMBL" id="QVFD01000026">
    <property type="protein sequence ID" value="RGC43200.1"/>
    <property type="molecule type" value="Genomic_DNA"/>
</dbReference>
<dbReference type="Pfam" id="PF04434">
    <property type="entry name" value="SWIM"/>
    <property type="match status" value="1"/>
</dbReference>
<dbReference type="GO" id="GO:0008270">
    <property type="term" value="F:zinc ion binding"/>
    <property type="evidence" value="ECO:0007669"/>
    <property type="project" value="UniProtKB-KW"/>
</dbReference>
<evidence type="ECO:0000313" key="5">
    <source>
        <dbReference type="Proteomes" id="UP000260773"/>
    </source>
</evidence>
<reference evidence="5 6" key="1">
    <citation type="submission" date="2018-08" db="EMBL/GenBank/DDBJ databases">
        <title>A genome reference for cultivated species of the human gut microbiota.</title>
        <authorList>
            <person name="Zou Y."/>
            <person name="Xue W."/>
            <person name="Luo G."/>
        </authorList>
    </citation>
    <scope>NUCLEOTIDE SEQUENCE [LARGE SCALE GENOMIC DNA]</scope>
    <source>
        <strain evidence="3 5">AF45-17</strain>
        <strain evidence="4 6">AM28-39</strain>
    </source>
</reference>
<comment type="caution">
    <text evidence="3">The sequence shown here is derived from an EMBL/GenBank/DDBJ whole genome shotgun (WGS) entry which is preliminary data.</text>
</comment>
<evidence type="ECO:0000313" key="3">
    <source>
        <dbReference type="EMBL" id="RGB82185.1"/>
    </source>
</evidence>
<dbReference type="PROSITE" id="PS50966">
    <property type="entry name" value="ZF_SWIM"/>
    <property type="match status" value="1"/>
</dbReference>
<proteinExistence type="predicted"/>
<keyword evidence="6" id="KW-1185">Reference proteome</keyword>
<protein>
    <recommendedName>
        <fullName evidence="2">SWIM-type domain-containing protein</fullName>
    </recommendedName>
</protein>